<evidence type="ECO:0000313" key="2">
    <source>
        <dbReference type="EMBL" id="EKF74155.1"/>
    </source>
</evidence>
<dbReference type="CDD" id="cd00038">
    <property type="entry name" value="CAP_ED"/>
    <property type="match status" value="1"/>
</dbReference>
<dbReference type="Pfam" id="PF00027">
    <property type="entry name" value="cNMP_binding"/>
    <property type="match status" value="1"/>
</dbReference>
<comment type="caution">
    <text evidence="2">The sequence shown here is derived from an EMBL/GenBank/DDBJ whole genome shotgun (WGS) entry which is preliminary data.</text>
</comment>
<dbReference type="RefSeq" id="WP_008929190.1">
    <property type="nucleotide sequence ID" value="NZ_AMRJ01000014.1"/>
</dbReference>
<accession>L0WEC0</accession>
<dbReference type="GO" id="GO:0005829">
    <property type="term" value="C:cytosol"/>
    <property type="evidence" value="ECO:0007669"/>
    <property type="project" value="TreeGrafter"/>
</dbReference>
<dbReference type="InterPro" id="IPR018490">
    <property type="entry name" value="cNMP-bd_dom_sf"/>
</dbReference>
<dbReference type="AlphaFoldDB" id="L0WEC0"/>
<dbReference type="GO" id="GO:0004862">
    <property type="term" value="F:cAMP-dependent protein kinase inhibitor activity"/>
    <property type="evidence" value="ECO:0007669"/>
    <property type="project" value="TreeGrafter"/>
</dbReference>
<dbReference type="PANTHER" id="PTHR11635">
    <property type="entry name" value="CAMP-DEPENDENT PROTEIN KINASE REGULATORY CHAIN"/>
    <property type="match status" value="1"/>
</dbReference>
<dbReference type="Proteomes" id="UP000010164">
    <property type="component" value="Unassembled WGS sequence"/>
</dbReference>
<dbReference type="PANTHER" id="PTHR11635:SF152">
    <property type="entry name" value="CAMP-DEPENDENT PROTEIN KINASE TYPE I REGULATORY SUBUNIT-RELATED"/>
    <property type="match status" value="1"/>
</dbReference>
<sequence>MISLAEASGGFPALIRMYKRLVNELISQLPLHPDILSLPPTEDAERHGMDSDTTYLVKGGMLGMRCHERRLFTWDEGDLILPDACADDIGYYAEGAVLLAGYPTVELVKAVLSRPELARLWTRILTTHQALLIRLLASQMPEDNHATPGFDYFEAGATIIRQGETADYVFSLFEGEADVLVDDVVVGHVGEGEVLGAIAVLTQSPRNATVRARSRCSVVKVPKHQFKNLIRSNPGMIHGLLTDMARQITQLNSQVVQLSA</sequence>
<dbReference type="GO" id="GO:0030552">
    <property type="term" value="F:cAMP binding"/>
    <property type="evidence" value="ECO:0007669"/>
    <property type="project" value="TreeGrafter"/>
</dbReference>
<evidence type="ECO:0000259" key="1">
    <source>
        <dbReference type="PROSITE" id="PS50042"/>
    </source>
</evidence>
<dbReference type="eggNOG" id="COG0664">
    <property type="taxonomic scope" value="Bacteria"/>
</dbReference>
<organism evidence="2 3">
    <name type="scientific">Alcanivorax hongdengensis A-11-3</name>
    <dbReference type="NCBI Taxonomy" id="1177179"/>
    <lineage>
        <taxon>Bacteria</taxon>
        <taxon>Pseudomonadati</taxon>
        <taxon>Pseudomonadota</taxon>
        <taxon>Gammaproteobacteria</taxon>
        <taxon>Oceanospirillales</taxon>
        <taxon>Alcanivoracaceae</taxon>
        <taxon>Alcanivorax</taxon>
    </lineage>
</organism>
<feature type="domain" description="Cyclic nucleotide-binding" evidence="1">
    <location>
        <begin position="131"/>
        <end position="247"/>
    </location>
</feature>
<dbReference type="PROSITE" id="PS50042">
    <property type="entry name" value="CNMP_BINDING_3"/>
    <property type="match status" value="1"/>
</dbReference>
<protein>
    <submittedName>
        <fullName evidence="2">Cyclic nucleotide-binding protein</fullName>
    </submittedName>
</protein>
<dbReference type="InterPro" id="IPR000595">
    <property type="entry name" value="cNMP-bd_dom"/>
</dbReference>
<evidence type="ECO:0000313" key="3">
    <source>
        <dbReference type="Proteomes" id="UP000010164"/>
    </source>
</evidence>
<keyword evidence="3" id="KW-1185">Reference proteome</keyword>
<dbReference type="SUPFAM" id="SSF51206">
    <property type="entry name" value="cAMP-binding domain-like"/>
    <property type="match status" value="1"/>
</dbReference>
<reference evidence="2 3" key="1">
    <citation type="journal article" date="2012" name="J. Bacteriol.">
        <title>Genome Sequence of the Alkane-Degrading Bacterium Alcanivorax hongdengensis Type Strain A-11-3.</title>
        <authorList>
            <person name="Lai Q."/>
            <person name="Shao Z."/>
        </authorList>
    </citation>
    <scope>NUCLEOTIDE SEQUENCE [LARGE SCALE GENOMIC DNA]</scope>
    <source>
        <strain evidence="2 3">A-11-3</strain>
    </source>
</reference>
<dbReference type="PRINTS" id="PR00103">
    <property type="entry name" value="CAMPKINASE"/>
</dbReference>
<dbReference type="GO" id="GO:0034236">
    <property type="term" value="F:protein kinase A catalytic subunit binding"/>
    <property type="evidence" value="ECO:0007669"/>
    <property type="project" value="TreeGrafter"/>
</dbReference>
<dbReference type="STRING" id="1177179.A11A3_10062"/>
<name>L0WEC0_9GAMM</name>
<dbReference type="InterPro" id="IPR050503">
    <property type="entry name" value="cAMP-dep_PK_reg_su-like"/>
</dbReference>
<dbReference type="OrthoDB" id="6978933at2"/>
<gene>
    <name evidence="2" type="ORF">A11A3_10062</name>
</gene>
<proteinExistence type="predicted"/>
<dbReference type="PATRIC" id="fig|1177179.3.peg.2002"/>
<dbReference type="SMART" id="SM00100">
    <property type="entry name" value="cNMP"/>
    <property type="match status" value="1"/>
</dbReference>
<dbReference type="GO" id="GO:0005952">
    <property type="term" value="C:cAMP-dependent protein kinase complex"/>
    <property type="evidence" value="ECO:0007669"/>
    <property type="project" value="InterPro"/>
</dbReference>
<dbReference type="InterPro" id="IPR014710">
    <property type="entry name" value="RmlC-like_jellyroll"/>
</dbReference>
<dbReference type="Gene3D" id="2.60.120.10">
    <property type="entry name" value="Jelly Rolls"/>
    <property type="match status" value="1"/>
</dbReference>
<dbReference type="EMBL" id="AMRJ01000014">
    <property type="protein sequence ID" value="EKF74155.1"/>
    <property type="molecule type" value="Genomic_DNA"/>
</dbReference>